<sequence length="167" mass="19027">MFAAGLPHRRYLSAKPAIVELPRQNLGHRIWRRLINDTAADIEPNVDHPPRITCQGVQVFLMRREKSRHLRETEATANSAEHRVRRQSLNQRRTSTARYFMYQTLHGAIAVAAKTKTTSRENISDWTRTGRLSNAAPREPPVFRVNTGLALCPPMPRDIDPPSTSIQ</sequence>
<keyword evidence="2" id="KW-1185">Reference proteome</keyword>
<evidence type="ECO:0000313" key="1">
    <source>
        <dbReference type="EMBL" id="KAJ3008835.1"/>
    </source>
</evidence>
<comment type="caution">
    <text evidence="1">The sequence shown here is derived from an EMBL/GenBank/DDBJ whole genome shotgun (WGS) entry which is preliminary data.</text>
</comment>
<reference evidence="1" key="1">
    <citation type="submission" date="2022-08" db="EMBL/GenBank/DDBJ databases">
        <title>Genome Sequence of Pycnoporus sanguineus.</title>
        <authorList>
            <person name="Buettner E."/>
        </authorList>
    </citation>
    <scope>NUCLEOTIDE SEQUENCE</scope>
    <source>
        <strain evidence="1">CG-C14</strain>
    </source>
</reference>
<organism evidence="1 2">
    <name type="scientific">Trametes sanguinea</name>
    <dbReference type="NCBI Taxonomy" id="158606"/>
    <lineage>
        <taxon>Eukaryota</taxon>
        <taxon>Fungi</taxon>
        <taxon>Dikarya</taxon>
        <taxon>Basidiomycota</taxon>
        <taxon>Agaricomycotina</taxon>
        <taxon>Agaricomycetes</taxon>
        <taxon>Polyporales</taxon>
        <taxon>Polyporaceae</taxon>
        <taxon>Trametes</taxon>
    </lineage>
</organism>
<gene>
    <name evidence="1" type="ORF">NUW54_g3006</name>
</gene>
<evidence type="ECO:0000313" key="2">
    <source>
        <dbReference type="Proteomes" id="UP001144978"/>
    </source>
</evidence>
<protein>
    <submittedName>
        <fullName evidence="1">Uncharacterized protein</fullName>
    </submittedName>
</protein>
<dbReference type="Proteomes" id="UP001144978">
    <property type="component" value="Unassembled WGS sequence"/>
</dbReference>
<proteinExistence type="predicted"/>
<accession>A0ACC1Q2K8</accession>
<dbReference type="EMBL" id="JANSHE010000605">
    <property type="protein sequence ID" value="KAJ3008835.1"/>
    <property type="molecule type" value="Genomic_DNA"/>
</dbReference>
<name>A0ACC1Q2K8_9APHY</name>